<keyword evidence="3" id="KW-1185">Reference proteome</keyword>
<dbReference type="Proteomes" id="UP000218887">
    <property type="component" value="Unassembled WGS sequence"/>
</dbReference>
<gene>
    <name evidence="2" type="ORF">CIL05_00380</name>
</gene>
<accession>A0A2A2IHY1</accession>
<evidence type="ECO:0000313" key="2">
    <source>
        <dbReference type="EMBL" id="PAV31152.1"/>
    </source>
</evidence>
<sequence>MQFIGNNRNTSEGNTRRLQRESEDDETPQGAFFATEEAHREPAESVVYFRSGKLLRNLYQPRTYVKGQQNLRNES</sequence>
<feature type="region of interest" description="Disordered" evidence="1">
    <location>
        <begin position="1"/>
        <end position="39"/>
    </location>
</feature>
<evidence type="ECO:0000313" key="3">
    <source>
        <dbReference type="Proteomes" id="UP000218887"/>
    </source>
</evidence>
<comment type="caution">
    <text evidence="2">The sequence shown here is derived from an EMBL/GenBank/DDBJ whole genome shotgun (WGS) entry which is preliminary data.</text>
</comment>
<organism evidence="2 3">
    <name type="scientific">Virgibacillus profundi</name>
    <dbReference type="NCBI Taxonomy" id="2024555"/>
    <lineage>
        <taxon>Bacteria</taxon>
        <taxon>Bacillati</taxon>
        <taxon>Bacillota</taxon>
        <taxon>Bacilli</taxon>
        <taxon>Bacillales</taxon>
        <taxon>Bacillaceae</taxon>
        <taxon>Virgibacillus</taxon>
    </lineage>
</organism>
<dbReference type="AlphaFoldDB" id="A0A2A2IHY1"/>
<dbReference type="EMBL" id="NPOA01000001">
    <property type="protein sequence ID" value="PAV31152.1"/>
    <property type="molecule type" value="Genomic_DNA"/>
</dbReference>
<evidence type="ECO:0000256" key="1">
    <source>
        <dbReference type="SAM" id="MobiDB-lite"/>
    </source>
</evidence>
<protein>
    <submittedName>
        <fullName evidence="2">Uncharacterized protein</fullName>
    </submittedName>
</protein>
<feature type="compositionally biased region" description="Polar residues" evidence="1">
    <location>
        <begin position="1"/>
        <end position="13"/>
    </location>
</feature>
<name>A0A2A2IHY1_9BACI</name>
<proteinExistence type="predicted"/>
<reference evidence="2 3" key="1">
    <citation type="submission" date="2017-08" db="EMBL/GenBank/DDBJ databases">
        <title>Virgibacillus indicus sp. nov. and Virgibacillus profoundi sp. nov, two moderately halophilic bacteria isolated from marine sediment by using the Microfluidic Streak Plate.</title>
        <authorList>
            <person name="Xu B."/>
            <person name="Hu B."/>
            <person name="Wang J."/>
            <person name="Zhu Y."/>
            <person name="Huang L."/>
            <person name="Du W."/>
            <person name="Huang Y."/>
        </authorList>
    </citation>
    <scope>NUCLEOTIDE SEQUENCE [LARGE SCALE GENOMIC DNA]</scope>
    <source>
        <strain evidence="2 3">IO3-P3-H5</strain>
    </source>
</reference>